<evidence type="ECO:0000256" key="5">
    <source>
        <dbReference type="ARBA" id="ARBA00022692"/>
    </source>
</evidence>
<gene>
    <name evidence="10" type="ordered locus">Spirs_1665</name>
</gene>
<organism evidence="10 11">
    <name type="scientific">Sediminispirochaeta smaragdinae (strain DSM 11293 / JCM 15392 / SEBR 4228)</name>
    <name type="common">Spirochaeta smaragdinae</name>
    <dbReference type="NCBI Taxonomy" id="573413"/>
    <lineage>
        <taxon>Bacteria</taxon>
        <taxon>Pseudomonadati</taxon>
        <taxon>Spirochaetota</taxon>
        <taxon>Spirochaetia</taxon>
        <taxon>Spirochaetales</taxon>
        <taxon>Spirochaetaceae</taxon>
        <taxon>Sediminispirochaeta</taxon>
    </lineage>
</organism>
<dbReference type="GO" id="GO:0022857">
    <property type="term" value="F:transmembrane transporter activity"/>
    <property type="evidence" value="ECO:0007669"/>
    <property type="project" value="InterPro"/>
</dbReference>
<dbReference type="GO" id="GO:0005886">
    <property type="term" value="C:plasma membrane"/>
    <property type="evidence" value="ECO:0007669"/>
    <property type="project" value="UniProtKB-SubCell"/>
</dbReference>
<sequence length="343" mass="35421">MSTNTTNEGASKEQQTVTQSEGGANGNQPKKKKRRGSLGIILSLIVLCAIISILSPRFLTLANLKNVLSQATVSAVISVGEFLAILTAGIDLSIGSILALSIMMMGIFAVNLGINPIVAMLLCLAVGSLFGLVNGLLLTKLKLPHPFISTMGTKMIARGLALAVTAAAPISGFALSIQYLGSSSIGPIPASVLLVVIVYAVMYIFMTYTAVGRHIYAVGGNVEASRLSGINVDKVLCIVYTLSGFMSALAGILLVGRVNAAYPLAGTDYETDAIAAVIIGGASFAGGVGKILNTIIGVMIIAVLRNGLNLLNVDSAYQTVAIGVVIILAVYLDVLRQAAAKRA</sequence>
<dbReference type="Proteomes" id="UP000002318">
    <property type="component" value="Chromosome"/>
</dbReference>
<protein>
    <submittedName>
        <fullName evidence="10">Inner-membrane translocator</fullName>
    </submittedName>
</protein>
<dbReference type="RefSeq" id="WP_013254256.1">
    <property type="nucleotide sequence ID" value="NC_014364.1"/>
</dbReference>
<feature type="transmembrane region" description="Helical" evidence="9">
    <location>
        <begin position="38"/>
        <end position="55"/>
    </location>
</feature>
<dbReference type="InterPro" id="IPR001851">
    <property type="entry name" value="ABC_transp_permease"/>
</dbReference>
<evidence type="ECO:0000256" key="7">
    <source>
        <dbReference type="ARBA" id="ARBA00023136"/>
    </source>
</evidence>
<feature type="transmembrane region" description="Helical" evidence="9">
    <location>
        <begin position="117"/>
        <end position="138"/>
    </location>
</feature>
<keyword evidence="5 9" id="KW-0812">Transmembrane</keyword>
<keyword evidence="2" id="KW-0813">Transport</keyword>
<keyword evidence="6 9" id="KW-1133">Transmembrane helix</keyword>
<dbReference type="OrthoDB" id="368246at2"/>
<feature type="transmembrane region" description="Helical" evidence="9">
    <location>
        <begin position="67"/>
        <end position="85"/>
    </location>
</feature>
<dbReference type="AlphaFoldDB" id="E1R627"/>
<dbReference type="HOGENOM" id="CLU_028880_2_2_12"/>
<feature type="compositionally biased region" description="Polar residues" evidence="8">
    <location>
        <begin position="1"/>
        <end position="28"/>
    </location>
</feature>
<keyword evidence="11" id="KW-1185">Reference proteome</keyword>
<dbReference type="eggNOG" id="COG1172">
    <property type="taxonomic scope" value="Bacteria"/>
</dbReference>
<keyword evidence="3" id="KW-1003">Cell membrane</keyword>
<evidence type="ECO:0000256" key="1">
    <source>
        <dbReference type="ARBA" id="ARBA00004651"/>
    </source>
</evidence>
<comment type="subcellular location">
    <subcellularLocation>
        <location evidence="1">Cell membrane</location>
        <topology evidence="1">Multi-pass membrane protein</topology>
    </subcellularLocation>
</comment>
<feature type="transmembrane region" description="Helical" evidence="9">
    <location>
        <begin position="316"/>
        <end position="334"/>
    </location>
</feature>
<name>E1R627_SEDSS</name>
<dbReference type="PANTHER" id="PTHR32196">
    <property type="entry name" value="ABC TRANSPORTER PERMEASE PROTEIN YPHD-RELATED-RELATED"/>
    <property type="match status" value="1"/>
</dbReference>
<evidence type="ECO:0000256" key="3">
    <source>
        <dbReference type="ARBA" id="ARBA00022475"/>
    </source>
</evidence>
<dbReference type="EMBL" id="CP002116">
    <property type="protein sequence ID" value="ADK80792.1"/>
    <property type="molecule type" value="Genomic_DNA"/>
</dbReference>
<feature type="transmembrane region" description="Helical" evidence="9">
    <location>
        <begin position="235"/>
        <end position="254"/>
    </location>
</feature>
<evidence type="ECO:0000256" key="6">
    <source>
        <dbReference type="ARBA" id="ARBA00022989"/>
    </source>
</evidence>
<accession>E1R627</accession>
<evidence type="ECO:0000313" key="10">
    <source>
        <dbReference type="EMBL" id="ADK80792.1"/>
    </source>
</evidence>
<feature type="region of interest" description="Disordered" evidence="8">
    <location>
        <begin position="1"/>
        <end position="32"/>
    </location>
</feature>
<dbReference type="KEGG" id="ssm:Spirs_1665"/>
<feature type="transmembrane region" description="Helical" evidence="9">
    <location>
        <begin position="159"/>
        <end position="180"/>
    </location>
</feature>
<dbReference type="STRING" id="573413.Spirs_1665"/>
<evidence type="ECO:0000256" key="2">
    <source>
        <dbReference type="ARBA" id="ARBA00022448"/>
    </source>
</evidence>
<feature type="transmembrane region" description="Helical" evidence="9">
    <location>
        <begin position="92"/>
        <end position="111"/>
    </location>
</feature>
<feature type="transmembrane region" description="Helical" evidence="9">
    <location>
        <begin position="274"/>
        <end position="304"/>
    </location>
</feature>
<evidence type="ECO:0000313" key="11">
    <source>
        <dbReference type="Proteomes" id="UP000002318"/>
    </source>
</evidence>
<evidence type="ECO:0000256" key="4">
    <source>
        <dbReference type="ARBA" id="ARBA00022519"/>
    </source>
</evidence>
<feature type="transmembrane region" description="Helical" evidence="9">
    <location>
        <begin position="186"/>
        <end position="206"/>
    </location>
</feature>
<dbReference type="CDD" id="cd06579">
    <property type="entry name" value="TM_PBP1_transp_AraH_like"/>
    <property type="match status" value="1"/>
</dbReference>
<keyword evidence="7 9" id="KW-0472">Membrane</keyword>
<evidence type="ECO:0000256" key="9">
    <source>
        <dbReference type="SAM" id="Phobius"/>
    </source>
</evidence>
<dbReference type="PANTHER" id="PTHR32196:SF21">
    <property type="entry name" value="ABC TRANSPORTER PERMEASE PROTEIN YPHD-RELATED"/>
    <property type="match status" value="1"/>
</dbReference>
<reference evidence="10 11" key="1">
    <citation type="journal article" date="2010" name="Stand. Genomic Sci.">
        <title>Complete genome sequence of Spirochaeta smaragdinae type strain (SEBR 4228).</title>
        <authorList>
            <person name="Mavromatis K."/>
            <person name="Yasawong M."/>
            <person name="Chertkov O."/>
            <person name="Lapidus A."/>
            <person name="Lucas S."/>
            <person name="Nolan M."/>
            <person name="Del Rio T.G."/>
            <person name="Tice H."/>
            <person name="Cheng J.F."/>
            <person name="Pitluck S."/>
            <person name="Liolios K."/>
            <person name="Ivanova N."/>
            <person name="Tapia R."/>
            <person name="Han C."/>
            <person name="Bruce D."/>
            <person name="Goodwin L."/>
            <person name="Pati A."/>
            <person name="Chen A."/>
            <person name="Palaniappan K."/>
            <person name="Land M."/>
            <person name="Hauser L."/>
            <person name="Chang Y.J."/>
            <person name="Jeffries C.D."/>
            <person name="Detter J.C."/>
            <person name="Rohde M."/>
            <person name="Brambilla E."/>
            <person name="Spring S."/>
            <person name="Goker M."/>
            <person name="Sikorski J."/>
            <person name="Woyke T."/>
            <person name="Bristow J."/>
            <person name="Eisen J.A."/>
            <person name="Markowitz V."/>
            <person name="Hugenholtz P."/>
            <person name="Klenk H.P."/>
            <person name="Kyrpides N.C."/>
        </authorList>
    </citation>
    <scope>NUCLEOTIDE SEQUENCE [LARGE SCALE GENOMIC DNA]</scope>
    <source>
        <strain evidence="11">DSM 11293 / JCM 15392 / SEBR 4228</strain>
    </source>
</reference>
<keyword evidence="4" id="KW-0997">Cell inner membrane</keyword>
<evidence type="ECO:0000256" key="8">
    <source>
        <dbReference type="SAM" id="MobiDB-lite"/>
    </source>
</evidence>
<dbReference type="Pfam" id="PF02653">
    <property type="entry name" value="BPD_transp_2"/>
    <property type="match status" value="1"/>
</dbReference>
<proteinExistence type="predicted"/>